<keyword evidence="4" id="KW-1003">Cell membrane</keyword>
<keyword evidence="11 12" id="KW-0472">Membrane</keyword>
<dbReference type="GO" id="GO:0009055">
    <property type="term" value="F:electron transfer activity"/>
    <property type="evidence" value="ECO:0007669"/>
    <property type="project" value="TreeGrafter"/>
</dbReference>
<reference evidence="13" key="1">
    <citation type="submission" date="2020-04" db="EMBL/GenBank/DDBJ databases">
        <title>Deep metagenomics examines the oral microbiome during advanced dental caries in children, revealing novel taxa and co-occurrences with host molecules.</title>
        <authorList>
            <person name="Baker J.L."/>
            <person name="Morton J.T."/>
            <person name="Dinis M."/>
            <person name="Alvarez R."/>
            <person name="Tran N.C."/>
            <person name="Knight R."/>
            <person name="Edlund A."/>
        </authorList>
    </citation>
    <scope>NUCLEOTIDE SEQUENCE</scope>
    <source>
        <strain evidence="13">JCVI_30_bin.13</strain>
    </source>
</reference>
<keyword evidence="10" id="KW-0408">Iron</keyword>
<feature type="transmembrane region" description="Helical" evidence="12">
    <location>
        <begin position="316"/>
        <end position="339"/>
    </location>
</feature>
<proteinExistence type="inferred from homology"/>
<dbReference type="GO" id="GO:0016682">
    <property type="term" value="F:oxidoreductase activity, acting on diphenols and related substances as donors, oxygen as acceptor"/>
    <property type="evidence" value="ECO:0007669"/>
    <property type="project" value="TreeGrafter"/>
</dbReference>
<comment type="caution">
    <text evidence="13">The sequence shown here is derived from an EMBL/GenBank/DDBJ whole genome shotgun (WGS) entry which is preliminary data.</text>
</comment>
<evidence type="ECO:0000256" key="5">
    <source>
        <dbReference type="ARBA" id="ARBA00022617"/>
    </source>
</evidence>
<keyword evidence="5" id="KW-0349">Heme</keyword>
<comment type="subcellular location">
    <subcellularLocation>
        <location evidence="1">Cell membrane</location>
        <topology evidence="1">Multi-pass membrane protein</topology>
    </subcellularLocation>
</comment>
<protein>
    <submittedName>
        <fullName evidence="13">Cytochrome d ubiquinol oxidase subunit II</fullName>
    </submittedName>
</protein>
<dbReference type="PANTHER" id="PTHR43141">
    <property type="entry name" value="CYTOCHROME BD2 SUBUNIT II"/>
    <property type="match status" value="1"/>
</dbReference>
<dbReference type="GO" id="GO:0005886">
    <property type="term" value="C:plasma membrane"/>
    <property type="evidence" value="ECO:0007669"/>
    <property type="project" value="UniProtKB-SubCell"/>
</dbReference>
<feature type="transmembrane region" description="Helical" evidence="12">
    <location>
        <begin position="81"/>
        <end position="100"/>
    </location>
</feature>
<accession>A0A929WVB8</accession>
<evidence type="ECO:0000313" key="14">
    <source>
        <dbReference type="Proteomes" id="UP000759246"/>
    </source>
</evidence>
<organism evidence="13 14">
    <name type="scientific">Actinomyces bouchesdurhonensis</name>
    <dbReference type="NCBI Taxonomy" id="1852361"/>
    <lineage>
        <taxon>Bacteria</taxon>
        <taxon>Bacillati</taxon>
        <taxon>Actinomycetota</taxon>
        <taxon>Actinomycetes</taxon>
        <taxon>Actinomycetales</taxon>
        <taxon>Actinomycetaceae</taxon>
        <taxon>Actinomyces</taxon>
    </lineage>
</organism>
<keyword evidence="3" id="KW-0813">Transport</keyword>
<dbReference type="Pfam" id="PF02322">
    <property type="entry name" value="Cyt_bd_oxida_II"/>
    <property type="match status" value="1"/>
</dbReference>
<dbReference type="PIRSF" id="PIRSF000267">
    <property type="entry name" value="Cyt_oxidse_sub2"/>
    <property type="match status" value="1"/>
</dbReference>
<keyword evidence="9 12" id="KW-1133">Transmembrane helix</keyword>
<keyword evidence="7" id="KW-0479">Metal-binding</keyword>
<sequence length="373" mass="40531">MTLSILWFILVAVLWTVYLILEGFDFGVGMLLPFAAKGDRERTQMVRTIGPHWDGNEVWLLTAGGATFAAFPEWYATMFSGMYLALFLILVCLIIRIMALEWRSKVATEKWRRTWDWAHTICAWLVPLLLGVAFANFVAGMHIEVVDVATGTVVDPTLVNQSLASATHQLTGGFFSLLTPYTLLGGLAVLAVCLAHGAQFLALKTTGEVRNRANAIAAPATIAATVLAAAWLVWGQFAYTTNVLAWIPLVVTALAIIVSTVLSQSTLRREGLSFAASSVAIAGTVAWVFASMAPAVQKSSINPAYSLTIEQASSTTATLTVMTIVTVCLLPIVLAYVLWSYWTFRSRVGTEDVTTKTGLLMKKIRLGENFLAD</sequence>
<feature type="transmembrane region" description="Helical" evidence="12">
    <location>
        <begin position="121"/>
        <end position="143"/>
    </location>
</feature>
<feature type="transmembrane region" description="Helical" evidence="12">
    <location>
        <begin position="274"/>
        <end position="296"/>
    </location>
</feature>
<evidence type="ECO:0000256" key="8">
    <source>
        <dbReference type="ARBA" id="ARBA00022982"/>
    </source>
</evidence>
<evidence type="ECO:0000256" key="12">
    <source>
        <dbReference type="SAM" id="Phobius"/>
    </source>
</evidence>
<evidence type="ECO:0000256" key="4">
    <source>
        <dbReference type="ARBA" id="ARBA00022475"/>
    </source>
</evidence>
<keyword evidence="6 12" id="KW-0812">Transmembrane</keyword>
<feature type="transmembrane region" description="Helical" evidence="12">
    <location>
        <begin position="181"/>
        <end position="203"/>
    </location>
</feature>
<evidence type="ECO:0000256" key="2">
    <source>
        <dbReference type="ARBA" id="ARBA00007543"/>
    </source>
</evidence>
<evidence type="ECO:0000256" key="10">
    <source>
        <dbReference type="ARBA" id="ARBA00023004"/>
    </source>
</evidence>
<feature type="transmembrane region" description="Helical" evidence="12">
    <location>
        <begin position="6"/>
        <end position="36"/>
    </location>
</feature>
<evidence type="ECO:0000256" key="11">
    <source>
        <dbReference type="ARBA" id="ARBA00023136"/>
    </source>
</evidence>
<dbReference type="GO" id="GO:0046872">
    <property type="term" value="F:metal ion binding"/>
    <property type="evidence" value="ECO:0007669"/>
    <property type="project" value="UniProtKB-KW"/>
</dbReference>
<feature type="transmembrane region" description="Helical" evidence="12">
    <location>
        <begin position="243"/>
        <end position="262"/>
    </location>
</feature>
<name>A0A929WVB8_9ACTO</name>
<dbReference type="NCBIfam" id="TIGR00203">
    <property type="entry name" value="cydB"/>
    <property type="match status" value="1"/>
</dbReference>
<evidence type="ECO:0000256" key="7">
    <source>
        <dbReference type="ARBA" id="ARBA00022723"/>
    </source>
</evidence>
<feature type="transmembrane region" description="Helical" evidence="12">
    <location>
        <begin position="215"/>
        <end position="237"/>
    </location>
</feature>
<dbReference type="EMBL" id="JABZGF010000032">
    <property type="protein sequence ID" value="MBF0965993.1"/>
    <property type="molecule type" value="Genomic_DNA"/>
</dbReference>
<keyword evidence="8" id="KW-0249">Electron transport</keyword>
<evidence type="ECO:0000256" key="9">
    <source>
        <dbReference type="ARBA" id="ARBA00022989"/>
    </source>
</evidence>
<evidence type="ECO:0000256" key="3">
    <source>
        <dbReference type="ARBA" id="ARBA00022448"/>
    </source>
</evidence>
<dbReference type="GO" id="GO:0070069">
    <property type="term" value="C:cytochrome complex"/>
    <property type="evidence" value="ECO:0007669"/>
    <property type="project" value="TreeGrafter"/>
</dbReference>
<dbReference type="InterPro" id="IPR003317">
    <property type="entry name" value="Cyt-d_oxidase_su2"/>
</dbReference>
<evidence type="ECO:0000256" key="6">
    <source>
        <dbReference type="ARBA" id="ARBA00022692"/>
    </source>
</evidence>
<dbReference type="AlphaFoldDB" id="A0A929WVB8"/>
<dbReference type="Proteomes" id="UP000759246">
    <property type="component" value="Unassembled WGS sequence"/>
</dbReference>
<dbReference type="GO" id="GO:0019646">
    <property type="term" value="P:aerobic electron transport chain"/>
    <property type="evidence" value="ECO:0007669"/>
    <property type="project" value="TreeGrafter"/>
</dbReference>
<dbReference type="PANTHER" id="PTHR43141:SF5">
    <property type="entry name" value="CYTOCHROME BD-I UBIQUINOL OXIDASE SUBUNIT 2"/>
    <property type="match status" value="1"/>
</dbReference>
<evidence type="ECO:0000313" key="13">
    <source>
        <dbReference type="EMBL" id="MBF0965993.1"/>
    </source>
</evidence>
<gene>
    <name evidence="13" type="primary">cydB</name>
    <name evidence="13" type="ORF">HXK09_02280</name>
</gene>
<evidence type="ECO:0000256" key="1">
    <source>
        <dbReference type="ARBA" id="ARBA00004651"/>
    </source>
</evidence>
<comment type="similarity">
    <text evidence="2">Belongs to the cytochrome ubiquinol oxidase subunit 2 family.</text>
</comment>